<reference evidence="8" key="1">
    <citation type="submission" date="2020-07" db="EMBL/GenBank/DDBJ databases">
        <title>Huge and variable diversity of episymbiotic CPR bacteria and DPANN archaea in groundwater ecosystems.</title>
        <authorList>
            <person name="He C.Y."/>
            <person name="Keren R."/>
            <person name="Whittaker M."/>
            <person name="Farag I.F."/>
            <person name="Doudna J."/>
            <person name="Cate J.H.D."/>
            <person name="Banfield J.F."/>
        </authorList>
    </citation>
    <scope>NUCLEOTIDE SEQUENCE</scope>
    <source>
        <strain evidence="8">NC_groundwater_763_Ag_S-0.2um_68_21</strain>
    </source>
</reference>
<dbReference type="GO" id="GO:0006520">
    <property type="term" value="P:amino acid metabolic process"/>
    <property type="evidence" value="ECO:0007669"/>
    <property type="project" value="InterPro"/>
</dbReference>
<dbReference type="CDD" id="cd00609">
    <property type="entry name" value="AAT_like"/>
    <property type="match status" value="1"/>
</dbReference>
<dbReference type="GO" id="GO:0030170">
    <property type="term" value="F:pyridoxal phosphate binding"/>
    <property type="evidence" value="ECO:0007669"/>
    <property type="project" value="InterPro"/>
</dbReference>
<evidence type="ECO:0000256" key="4">
    <source>
        <dbReference type="ARBA" id="ARBA00022679"/>
    </source>
</evidence>
<evidence type="ECO:0000259" key="7">
    <source>
        <dbReference type="Pfam" id="PF00155"/>
    </source>
</evidence>
<comment type="caution">
    <text evidence="8">The sequence shown here is derived from an EMBL/GenBank/DDBJ whole genome shotgun (WGS) entry which is preliminary data.</text>
</comment>
<dbReference type="PANTHER" id="PTHR46383:SF2">
    <property type="entry name" value="AMINOTRANSFERASE"/>
    <property type="match status" value="1"/>
</dbReference>
<evidence type="ECO:0000256" key="1">
    <source>
        <dbReference type="ARBA" id="ARBA00001933"/>
    </source>
</evidence>
<evidence type="ECO:0000256" key="2">
    <source>
        <dbReference type="ARBA" id="ARBA00007441"/>
    </source>
</evidence>
<dbReference type="PROSITE" id="PS00105">
    <property type="entry name" value="AA_TRANSFER_CLASS_1"/>
    <property type="match status" value="1"/>
</dbReference>
<dbReference type="InterPro" id="IPR015421">
    <property type="entry name" value="PyrdxlP-dep_Trfase_major"/>
</dbReference>
<accession>A0A932HZ48</accession>
<organism evidence="8 9">
    <name type="scientific">Tectimicrobiota bacterium</name>
    <dbReference type="NCBI Taxonomy" id="2528274"/>
    <lineage>
        <taxon>Bacteria</taxon>
        <taxon>Pseudomonadati</taxon>
        <taxon>Nitrospinota/Tectimicrobiota group</taxon>
        <taxon>Candidatus Tectimicrobiota</taxon>
    </lineage>
</organism>
<dbReference type="InterPro" id="IPR004839">
    <property type="entry name" value="Aminotransferase_I/II_large"/>
</dbReference>
<evidence type="ECO:0000256" key="3">
    <source>
        <dbReference type="ARBA" id="ARBA00022576"/>
    </source>
</evidence>
<evidence type="ECO:0000313" key="8">
    <source>
        <dbReference type="EMBL" id="MBI3126364.1"/>
    </source>
</evidence>
<dbReference type="Proteomes" id="UP000782312">
    <property type="component" value="Unassembled WGS sequence"/>
</dbReference>
<keyword evidence="5" id="KW-0663">Pyridoxal phosphate</keyword>
<evidence type="ECO:0000256" key="6">
    <source>
        <dbReference type="RuleBase" id="RU000481"/>
    </source>
</evidence>
<comment type="similarity">
    <text evidence="2 6">Belongs to the class-I pyridoxal-phosphate-dependent aminotransferase family.</text>
</comment>
<dbReference type="Pfam" id="PF00155">
    <property type="entry name" value="Aminotran_1_2"/>
    <property type="match status" value="1"/>
</dbReference>
<name>A0A932HZ48_UNCTE</name>
<evidence type="ECO:0000256" key="5">
    <source>
        <dbReference type="ARBA" id="ARBA00022898"/>
    </source>
</evidence>
<dbReference type="AlphaFoldDB" id="A0A932HZ48"/>
<proteinExistence type="inferred from homology"/>
<dbReference type="GO" id="GO:0008483">
    <property type="term" value="F:transaminase activity"/>
    <property type="evidence" value="ECO:0007669"/>
    <property type="project" value="UniProtKB-KW"/>
</dbReference>
<keyword evidence="3 6" id="KW-0032">Aminotransferase</keyword>
<dbReference type="EC" id="2.6.1.-" evidence="6"/>
<evidence type="ECO:0000313" key="9">
    <source>
        <dbReference type="Proteomes" id="UP000782312"/>
    </source>
</evidence>
<protein>
    <recommendedName>
        <fullName evidence="6">Aminotransferase</fullName>
        <ecNumber evidence="6">2.6.1.-</ecNumber>
    </recommendedName>
</protein>
<dbReference type="InterPro" id="IPR050596">
    <property type="entry name" value="AspAT/PAT-like"/>
</dbReference>
<dbReference type="SUPFAM" id="SSF53383">
    <property type="entry name" value="PLP-dependent transferases"/>
    <property type="match status" value="1"/>
</dbReference>
<keyword evidence="4 6" id="KW-0808">Transferase</keyword>
<sequence length="366" mass="39477">MDILERARQLEAAGREVIHLEVGEPDFDSPPAAVRAARQALAEGRTHYTTALGLPELRGAIADYYSRRYGLSLSPARVAVTLGTSAAMLMLFSLLLEAGDEVILPDPHYACYPSFILSAGGVPVRVPAGAEEGFILRADAVRRHITPRTRAILVNSPSNPTGSRLPPGELAALAALGVPLVSDEIYHGLSYGEPDRSALEFSDDALIINGFSKYFAMTGWRLGYLILPERLVRPLEILQQNYFVSPNPFVQLGGVAALRESVPDAERMRAVYAERRVAMLRGLRGIGLAIPHEPDGAFYAFAGAHAFGRDSLTLAREILEATGVAVAPGADFGPGGEGHLRFSYCNSIENIEKGLARVGEFLKTKK</sequence>
<comment type="cofactor">
    <cofactor evidence="1 6">
        <name>pyridoxal 5'-phosphate</name>
        <dbReference type="ChEBI" id="CHEBI:597326"/>
    </cofactor>
</comment>
<dbReference type="InterPro" id="IPR004838">
    <property type="entry name" value="NHTrfase_class1_PyrdxlP-BS"/>
</dbReference>
<dbReference type="InterPro" id="IPR015424">
    <property type="entry name" value="PyrdxlP-dep_Trfase"/>
</dbReference>
<dbReference type="PANTHER" id="PTHR46383">
    <property type="entry name" value="ASPARTATE AMINOTRANSFERASE"/>
    <property type="match status" value="1"/>
</dbReference>
<dbReference type="Gene3D" id="3.40.640.10">
    <property type="entry name" value="Type I PLP-dependent aspartate aminotransferase-like (Major domain)"/>
    <property type="match status" value="1"/>
</dbReference>
<dbReference type="EMBL" id="JACPUR010000002">
    <property type="protein sequence ID" value="MBI3126364.1"/>
    <property type="molecule type" value="Genomic_DNA"/>
</dbReference>
<gene>
    <name evidence="8" type="ORF">HYZ11_02015</name>
</gene>
<feature type="domain" description="Aminotransferase class I/classII large" evidence="7">
    <location>
        <begin position="16"/>
        <end position="357"/>
    </location>
</feature>